<evidence type="ECO:0000256" key="1">
    <source>
        <dbReference type="ARBA" id="ARBA00000085"/>
    </source>
</evidence>
<keyword evidence="12" id="KW-1185">Reference proteome</keyword>
<gene>
    <name evidence="11" type="ORF">HD594_000847</name>
</gene>
<dbReference type="PANTHER" id="PTHR24421">
    <property type="entry name" value="NITRATE/NITRITE SENSOR PROTEIN NARX-RELATED"/>
    <property type="match status" value="1"/>
</dbReference>
<dbReference type="GO" id="GO:0000155">
    <property type="term" value="F:phosphorelay sensor kinase activity"/>
    <property type="evidence" value="ECO:0007669"/>
    <property type="project" value="InterPro"/>
</dbReference>
<reference evidence="11 12" key="1">
    <citation type="submission" date="2020-08" db="EMBL/GenBank/DDBJ databases">
        <title>Sequencing the genomes of 1000 actinobacteria strains.</title>
        <authorList>
            <person name="Klenk H.-P."/>
        </authorList>
    </citation>
    <scope>NUCLEOTIDE SEQUENCE [LARGE SCALE GENOMIC DNA]</scope>
    <source>
        <strain evidence="11 12">DSM 12511</strain>
    </source>
</reference>
<evidence type="ECO:0000256" key="9">
    <source>
        <dbReference type="SAM" id="Phobius"/>
    </source>
</evidence>
<dbReference type="PANTHER" id="PTHR24421:SF10">
    <property type="entry name" value="NITRATE_NITRITE SENSOR PROTEIN NARQ"/>
    <property type="match status" value="1"/>
</dbReference>
<evidence type="ECO:0000313" key="11">
    <source>
        <dbReference type="EMBL" id="MBB6390534.1"/>
    </source>
</evidence>
<feature type="transmembrane region" description="Helical" evidence="9">
    <location>
        <begin position="44"/>
        <end position="62"/>
    </location>
</feature>
<dbReference type="GO" id="GO:0005524">
    <property type="term" value="F:ATP binding"/>
    <property type="evidence" value="ECO:0007669"/>
    <property type="project" value="UniProtKB-KW"/>
</dbReference>
<comment type="catalytic activity">
    <reaction evidence="1">
        <text>ATP + protein L-histidine = ADP + protein N-phospho-L-histidine.</text>
        <dbReference type="EC" id="2.7.13.3"/>
    </reaction>
</comment>
<evidence type="ECO:0000256" key="7">
    <source>
        <dbReference type="ARBA" id="ARBA00022840"/>
    </source>
</evidence>
<sequence>MRGSTDHRPVKYIPYPVTTAVAIGVVIVLGTVESVGRETIAIRAEDAVHFAGLLIAASALILRARWPLIAVAVTGAVNVVALLYEWPSPGYQVAWLIAIFSFTLVASLRMSIIVSSVCVAAGVAAVMLTGDWGWLSMKPLSIVITVLFAAGLGYTFQVRDERVRTSAALAAAAEANRATEVERHLNAQRLATARELHDAVGHQLTVISLNAGNALEALDVRPPDARRALHTIEDAAAGLIEEVGRVLEQLRSSGEATPGKGLSDLPSLIARFQREHLIIDFRMTEGAAPDARGDVAYQVVQEALVNALRYADTAYPVRVNVVVGDPIVIDVVNHVSDRGTVSAGTRFGLRGIAERVEPLGGHVSGERRDGLFVLQATVPSRVEAGT</sequence>
<dbReference type="AlphaFoldDB" id="A0A7X0FN28"/>
<protein>
    <recommendedName>
        <fullName evidence="2">histidine kinase</fullName>
        <ecNumber evidence="2">2.7.13.3</ecNumber>
    </recommendedName>
</protein>
<organism evidence="11 12">
    <name type="scientific">Microbacterium thalassium</name>
    <dbReference type="NCBI Taxonomy" id="362649"/>
    <lineage>
        <taxon>Bacteria</taxon>
        <taxon>Bacillati</taxon>
        <taxon>Actinomycetota</taxon>
        <taxon>Actinomycetes</taxon>
        <taxon>Micrococcales</taxon>
        <taxon>Microbacteriaceae</taxon>
        <taxon>Microbacterium</taxon>
    </lineage>
</organism>
<evidence type="ECO:0000256" key="4">
    <source>
        <dbReference type="ARBA" id="ARBA00022679"/>
    </source>
</evidence>
<proteinExistence type="predicted"/>
<dbReference type="InterPro" id="IPR036890">
    <property type="entry name" value="HATPase_C_sf"/>
</dbReference>
<dbReference type="Proteomes" id="UP000537775">
    <property type="component" value="Unassembled WGS sequence"/>
</dbReference>
<dbReference type="Pfam" id="PF07730">
    <property type="entry name" value="HisKA_3"/>
    <property type="match status" value="1"/>
</dbReference>
<dbReference type="Gene3D" id="1.20.5.1930">
    <property type="match status" value="1"/>
</dbReference>
<keyword evidence="9" id="KW-0812">Transmembrane</keyword>
<keyword evidence="7" id="KW-0067">ATP-binding</keyword>
<feature type="transmembrane region" description="Helical" evidence="9">
    <location>
        <begin position="68"/>
        <end position="86"/>
    </location>
</feature>
<evidence type="ECO:0000256" key="2">
    <source>
        <dbReference type="ARBA" id="ARBA00012438"/>
    </source>
</evidence>
<dbReference type="Gene3D" id="3.30.565.10">
    <property type="entry name" value="Histidine kinase-like ATPase, C-terminal domain"/>
    <property type="match status" value="1"/>
</dbReference>
<evidence type="ECO:0000256" key="6">
    <source>
        <dbReference type="ARBA" id="ARBA00022777"/>
    </source>
</evidence>
<dbReference type="SUPFAM" id="SSF55874">
    <property type="entry name" value="ATPase domain of HSP90 chaperone/DNA topoisomerase II/histidine kinase"/>
    <property type="match status" value="1"/>
</dbReference>
<keyword evidence="9" id="KW-1133">Transmembrane helix</keyword>
<keyword evidence="9" id="KW-0472">Membrane</keyword>
<feature type="transmembrane region" description="Helical" evidence="9">
    <location>
        <begin position="12"/>
        <end position="32"/>
    </location>
</feature>
<comment type="caution">
    <text evidence="11">The sequence shown here is derived from an EMBL/GenBank/DDBJ whole genome shotgun (WGS) entry which is preliminary data.</text>
</comment>
<dbReference type="GO" id="GO:0016020">
    <property type="term" value="C:membrane"/>
    <property type="evidence" value="ECO:0007669"/>
    <property type="project" value="InterPro"/>
</dbReference>
<dbReference type="EMBL" id="JACHML010000001">
    <property type="protein sequence ID" value="MBB6390534.1"/>
    <property type="molecule type" value="Genomic_DNA"/>
</dbReference>
<accession>A0A7X0FN28</accession>
<dbReference type="InterPro" id="IPR050482">
    <property type="entry name" value="Sensor_HK_TwoCompSys"/>
</dbReference>
<evidence type="ECO:0000256" key="8">
    <source>
        <dbReference type="ARBA" id="ARBA00023012"/>
    </source>
</evidence>
<dbReference type="RefSeq" id="WP_184749776.1">
    <property type="nucleotide sequence ID" value="NZ_BAAAJR010000003.1"/>
</dbReference>
<dbReference type="InterPro" id="IPR011712">
    <property type="entry name" value="Sig_transdc_His_kin_sub3_dim/P"/>
</dbReference>
<name>A0A7X0FN28_9MICO</name>
<dbReference type="EC" id="2.7.13.3" evidence="2"/>
<evidence type="ECO:0000256" key="5">
    <source>
        <dbReference type="ARBA" id="ARBA00022741"/>
    </source>
</evidence>
<keyword evidence="8" id="KW-0902">Two-component regulatory system</keyword>
<evidence type="ECO:0000256" key="3">
    <source>
        <dbReference type="ARBA" id="ARBA00022553"/>
    </source>
</evidence>
<feature type="transmembrane region" description="Helical" evidence="9">
    <location>
        <begin position="132"/>
        <end position="156"/>
    </location>
</feature>
<dbReference type="GO" id="GO:0046983">
    <property type="term" value="F:protein dimerization activity"/>
    <property type="evidence" value="ECO:0007669"/>
    <property type="project" value="InterPro"/>
</dbReference>
<evidence type="ECO:0000259" key="10">
    <source>
        <dbReference type="Pfam" id="PF07730"/>
    </source>
</evidence>
<keyword evidence="3" id="KW-0597">Phosphoprotein</keyword>
<keyword evidence="5" id="KW-0547">Nucleotide-binding</keyword>
<feature type="transmembrane region" description="Helical" evidence="9">
    <location>
        <begin position="93"/>
        <end position="126"/>
    </location>
</feature>
<feature type="domain" description="Signal transduction histidine kinase subgroup 3 dimerisation and phosphoacceptor" evidence="10">
    <location>
        <begin position="189"/>
        <end position="253"/>
    </location>
</feature>
<keyword evidence="6 11" id="KW-0418">Kinase</keyword>
<keyword evidence="4" id="KW-0808">Transferase</keyword>
<evidence type="ECO:0000313" key="12">
    <source>
        <dbReference type="Proteomes" id="UP000537775"/>
    </source>
</evidence>